<feature type="chain" id="PRO_5037185370" description="Periplasmic heavy metal sensor" evidence="2">
    <location>
        <begin position="28"/>
        <end position="173"/>
    </location>
</feature>
<dbReference type="AlphaFoldDB" id="A0A916Z9Z8"/>
<protein>
    <recommendedName>
        <fullName evidence="5">Periplasmic heavy metal sensor</fullName>
    </recommendedName>
</protein>
<name>A0A916Z9Z8_9BACT</name>
<proteinExistence type="predicted"/>
<dbReference type="Proteomes" id="UP000609064">
    <property type="component" value="Unassembled WGS sequence"/>
</dbReference>
<comment type="caution">
    <text evidence="3">The sequence shown here is derived from an EMBL/GenBank/DDBJ whole genome shotgun (WGS) entry which is preliminary data.</text>
</comment>
<evidence type="ECO:0000313" key="4">
    <source>
        <dbReference type="Proteomes" id="UP000609064"/>
    </source>
</evidence>
<keyword evidence="2" id="KW-0732">Signal</keyword>
<accession>A0A916Z9Z8</accession>
<gene>
    <name evidence="3" type="ORF">GCM10011514_54430</name>
</gene>
<evidence type="ECO:0000256" key="1">
    <source>
        <dbReference type="SAM" id="MobiDB-lite"/>
    </source>
</evidence>
<feature type="signal peptide" evidence="2">
    <location>
        <begin position="1"/>
        <end position="27"/>
    </location>
</feature>
<evidence type="ECO:0008006" key="5">
    <source>
        <dbReference type="Google" id="ProtNLM"/>
    </source>
</evidence>
<dbReference type="RefSeq" id="WP_188771544.1">
    <property type="nucleotide sequence ID" value="NZ_BMKK01000024.1"/>
</dbReference>
<keyword evidence="4" id="KW-1185">Reference proteome</keyword>
<organism evidence="3 4">
    <name type="scientific">Emticicia aquatilis</name>
    <dbReference type="NCBI Taxonomy" id="1537369"/>
    <lineage>
        <taxon>Bacteria</taxon>
        <taxon>Pseudomonadati</taxon>
        <taxon>Bacteroidota</taxon>
        <taxon>Cytophagia</taxon>
        <taxon>Cytophagales</taxon>
        <taxon>Leadbetterellaceae</taxon>
        <taxon>Emticicia</taxon>
    </lineage>
</organism>
<reference evidence="3" key="1">
    <citation type="journal article" date="2014" name="Int. J. Syst. Evol. Microbiol.">
        <title>Complete genome sequence of Corynebacterium casei LMG S-19264T (=DSM 44701T), isolated from a smear-ripened cheese.</title>
        <authorList>
            <consortium name="US DOE Joint Genome Institute (JGI-PGF)"/>
            <person name="Walter F."/>
            <person name="Albersmeier A."/>
            <person name="Kalinowski J."/>
            <person name="Ruckert C."/>
        </authorList>
    </citation>
    <scope>NUCLEOTIDE SEQUENCE</scope>
    <source>
        <strain evidence="3">CGMCC 1.15958</strain>
    </source>
</reference>
<feature type="region of interest" description="Disordered" evidence="1">
    <location>
        <begin position="154"/>
        <end position="173"/>
    </location>
</feature>
<evidence type="ECO:0000313" key="3">
    <source>
        <dbReference type="EMBL" id="GGD83478.1"/>
    </source>
</evidence>
<dbReference type="EMBL" id="BMKK01000024">
    <property type="protein sequence ID" value="GGD83478.1"/>
    <property type="molecule type" value="Genomic_DNA"/>
</dbReference>
<sequence>MKQNQGIFRTSTLFVCCLIFTISTSYAQYYGGGYGGYGGGYGGYGRGYNSAFNNPSFDNGKPKPPPDPDEVAKEETRIMVKKLKLNEEQEIIISSLNEDYAYQRKDLYELIKKEFGSSQPTPAQIDNAKEKMAALEAKKDKELEKILTPEQFKTYQEMKEKNQKAGKGNKKGQ</sequence>
<reference evidence="3" key="2">
    <citation type="submission" date="2020-09" db="EMBL/GenBank/DDBJ databases">
        <authorList>
            <person name="Sun Q."/>
            <person name="Zhou Y."/>
        </authorList>
    </citation>
    <scope>NUCLEOTIDE SEQUENCE</scope>
    <source>
        <strain evidence="3">CGMCC 1.15958</strain>
    </source>
</reference>
<evidence type="ECO:0000256" key="2">
    <source>
        <dbReference type="SAM" id="SignalP"/>
    </source>
</evidence>